<dbReference type="PROSITE" id="PS51702">
    <property type="entry name" value="HTH_MU"/>
    <property type="match status" value="1"/>
</dbReference>
<dbReference type="GO" id="GO:0003677">
    <property type="term" value="F:DNA binding"/>
    <property type="evidence" value="ECO:0007669"/>
    <property type="project" value="UniProtKB-KW"/>
</dbReference>
<dbReference type="HOGENOM" id="CLU_2195751_0_0_6"/>
<evidence type="ECO:0000313" key="3">
    <source>
        <dbReference type="Proteomes" id="UP000006062"/>
    </source>
</evidence>
<dbReference type="eggNOG" id="COG2801">
    <property type="taxonomic scope" value="Bacteria"/>
</dbReference>
<protein>
    <submittedName>
        <fullName evidence="2">Mu DNA-binding domain protein</fullName>
    </submittedName>
</protein>
<dbReference type="EMBL" id="CP003154">
    <property type="protein sequence ID" value="AFL75372.1"/>
    <property type="molecule type" value="Genomic_DNA"/>
</dbReference>
<dbReference type="Gene3D" id="1.10.10.10">
    <property type="entry name" value="Winged helix-like DNA-binding domain superfamily/Winged helix DNA-binding domain"/>
    <property type="match status" value="1"/>
</dbReference>
<feature type="domain" description="HTH Mu-type" evidence="1">
    <location>
        <begin position="1"/>
        <end position="67"/>
    </location>
</feature>
<reference evidence="2 3" key="1">
    <citation type="submission" date="2012-06" db="EMBL/GenBank/DDBJ databases">
        <title>Complete sequence of Thiocystis violascens DSM 198.</title>
        <authorList>
            <consortium name="US DOE Joint Genome Institute"/>
            <person name="Lucas S."/>
            <person name="Han J."/>
            <person name="Lapidus A."/>
            <person name="Cheng J.-F."/>
            <person name="Goodwin L."/>
            <person name="Pitluck S."/>
            <person name="Peters L."/>
            <person name="Ovchinnikova G."/>
            <person name="Teshima H."/>
            <person name="Detter J.C."/>
            <person name="Han C."/>
            <person name="Tapia R."/>
            <person name="Land M."/>
            <person name="Hauser L."/>
            <person name="Kyrpides N."/>
            <person name="Ivanova N."/>
            <person name="Pagani I."/>
            <person name="Vogl K."/>
            <person name="Liu Z."/>
            <person name="Frigaard N.-U."/>
            <person name="Bryant D."/>
            <person name="Woyke T."/>
        </authorList>
    </citation>
    <scope>NUCLEOTIDE SEQUENCE [LARGE SCALE GENOMIC DNA]</scope>
    <source>
        <strain evidence="3">ATCC 17096 / DSM 198 / 6111</strain>
    </source>
</reference>
<accession>I3YEF4</accession>
<dbReference type="Proteomes" id="UP000006062">
    <property type="component" value="Chromosome"/>
</dbReference>
<dbReference type="STRING" id="765911.Thivi_3505"/>
<dbReference type="InterPro" id="IPR009061">
    <property type="entry name" value="DNA-bd_dom_put_sf"/>
</dbReference>
<organism evidence="2 3">
    <name type="scientific">Thiocystis violascens (strain ATCC 17096 / DSM 198 / 6111)</name>
    <name type="common">Chromatium violascens</name>
    <dbReference type="NCBI Taxonomy" id="765911"/>
    <lineage>
        <taxon>Bacteria</taxon>
        <taxon>Pseudomonadati</taxon>
        <taxon>Pseudomonadota</taxon>
        <taxon>Gammaproteobacteria</taxon>
        <taxon>Chromatiales</taxon>
        <taxon>Chromatiaceae</taxon>
        <taxon>Thiocystis</taxon>
    </lineage>
</organism>
<dbReference type="OrthoDB" id="6538337at2"/>
<keyword evidence="2" id="KW-0238">DNA-binding</keyword>
<dbReference type="KEGG" id="tvi:Thivi_3505"/>
<proteinExistence type="predicted"/>
<name>I3YEF4_THIV6</name>
<dbReference type="AlphaFoldDB" id="I3YEF4"/>
<evidence type="ECO:0000313" key="2">
    <source>
        <dbReference type="EMBL" id="AFL75372.1"/>
    </source>
</evidence>
<dbReference type="Pfam" id="PF02316">
    <property type="entry name" value="HTH_Tnp_Mu_1"/>
    <property type="match status" value="1"/>
</dbReference>
<dbReference type="RefSeq" id="WP_014779772.1">
    <property type="nucleotide sequence ID" value="NC_018012.1"/>
</dbReference>
<gene>
    <name evidence="2" type="ordered locus">Thivi_3505</name>
</gene>
<keyword evidence="3" id="KW-1185">Reference proteome</keyword>
<evidence type="ECO:0000259" key="1">
    <source>
        <dbReference type="PROSITE" id="PS51702"/>
    </source>
</evidence>
<dbReference type="InterPro" id="IPR003314">
    <property type="entry name" value="Mu-type_HTH"/>
</dbReference>
<sequence>MKSWYSVSALMGLPGLPKTGRAIQLRAKREGWNHRPRAGRGGGKEYAIESLPIETQQHLAGDSAISLPTNQGGAPRYGCRMLLSVVLGWIGLQFLRAAQAALNEEGAS</sequence>
<dbReference type="InterPro" id="IPR036388">
    <property type="entry name" value="WH-like_DNA-bd_sf"/>
</dbReference>
<dbReference type="SUPFAM" id="SSF46955">
    <property type="entry name" value="Putative DNA-binding domain"/>
    <property type="match status" value="1"/>
</dbReference>